<proteinExistence type="inferred from homology"/>
<reference evidence="8" key="1">
    <citation type="submission" date="2021-02" db="EMBL/GenBank/DDBJ databases">
        <authorList>
            <person name="Nowell W R."/>
        </authorList>
    </citation>
    <scope>NUCLEOTIDE SEQUENCE</scope>
</reference>
<evidence type="ECO:0000256" key="3">
    <source>
        <dbReference type="ARBA" id="ARBA00022679"/>
    </source>
</evidence>
<dbReference type="Gene3D" id="3.30.720.50">
    <property type="match status" value="1"/>
</dbReference>
<keyword evidence="6" id="KW-0520">NAD</keyword>
<dbReference type="Pfam" id="PF01129">
    <property type="entry name" value="ART"/>
    <property type="match status" value="1"/>
</dbReference>
<sequence>MTQKHIEWFWKSDDNPFSNMESSQWNQYSDVENIIIEDAFTTLKKPNVILDDYHIDFEQRVQISNDDKSKQRPVKRVEMNKDERSLREARFMPNPLVPTRSFHDLVGFKKVFIDSFAESFDLKSINDWEKRKHEIIEKAMLGILHEGQLAGKQREAKWIIEQLEKVKDKTKTEIGKCCIYLYSLESFLYKILNQTMRLIGDKNHENIWRNKIETLGPFAFLLYYYLSFENLNHRTHTTVYRGAQLTNEMIAEYQHVARSKDPRRSFQAFTSCSRNRTKAEQFGNALFILNADKRTSYRTLNMDISSLSAYPDEEEILIRPGRSFKIERVEFDKTKQKHVIYLTLISTSDTN</sequence>
<comment type="catalytic activity">
    <reaction evidence="5 6">
        <text>L-arginyl-[protein] + NAD(+) = N(omega)-(ADP-D-ribosyl)-L-arginyl-[protein] + nicotinamide + H(+)</text>
        <dbReference type="Rhea" id="RHEA:19149"/>
        <dbReference type="Rhea" id="RHEA-COMP:10532"/>
        <dbReference type="Rhea" id="RHEA-COMP:15087"/>
        <dbReference type="ChEBI" id="CHEBI:15378"/>
        <dbReference type="ChEBI" id="CHEBI:17154"/>
        <dbReference type="ChEBI" id="CHEBI:29965"/>
        <dbReference type="ChEBI" id="CHEBI:57540"/>
        <dbReference type="ChEBI" id="CHEBI:142554"/>
        <dbReference type="EC" id="2.4.2.31"/>
    </reaction>
</comment>
<name>A0A814SVR7_9BILA</name>
<gene>
    <name evidence="8" type="ORF">SEV965_LOCUS18584</name>
</gene>
<dbReference type="GO" id="GO:0106274">
    <property type="term" value="F:NAD+-protein-arginine ADP-ribosyltransferase activity"/>
    <property type="evidence" value="ECO:0007669"/>
    <property type="project" value="UniProtKB-EC"/>
</dbReference>
<keyword evidence="4" id="KW-0548">Nucleotidyltransferase</keyword>
<dbReference type="InterPro" id="IPR037197">
    <property type="entry name" value="WWE_dom_sf"/>
</dbReference>
<dbReference type="Pfam" id="PF02825">
    <property type="entry name" value="WWE"/>
    <property type="match status" value="1"/>
</dbReference>
<evidence type="ECO:0000256" key="6">
    <source>
        <dbReference type="RuleBase" id="RU361228"/>
    </source>
</evidence>
<accession>A0A814SVR7</accession>
<dbReference type="PROSITE" id="PS50918">
    <property type="entry name" value="WWE"/>
    <property type="match status" value="1"/>
</dbReference>
<dbReference type="EC" id="2.4.2.31" evidence="6"/>
<keyword evidence="6" id="KW-0521">NADP</keyword>
<evidence type="ECO:0000313" key="9">
    <source>
        <dbReference type="Proteomes" id="UP000663889"/>
    </source>
</evidence>
<feature type="domain" description="WWE" evidence="7">
    <location>
        <begin position="1"/>
        <end position="76"/>
    </location>
</feature>
<comment type="caution">
    <text evidence="8">The sequence shown here is derived from an EMBL/GenBank/DDBJ whole genome shotgun (WGS) entry which is preliminary data.</text>
</comment>
<dbReference type="Gene3D" id="3.90.176.10">
    <property type="entry name" value="Toxin ADP-ribosyltransferase, Chain A, domain 1"/>
    <property type="match status" value="1"/>
</dbReference>
<evidence type="ECO:0000256" key="4">
    <source>
        <dbReference type="ARBA" id="ARBA00022695"/>
    </source>
</evidence>
<protein>
    <recommendedName>
        <fullName evidence="6">NAD(P)(+)--arginine ADP-ribosyltransferase</fullName>
        <ecNumber evidence="6">2.4.2.31</ecNumber>
    </recommendedName>
    <alternativeName>
        <fullName evidence="6">Mono(ADP-ribosyl)transferase</fullName>
    </alternativeName>
</protein>
<dbReference type="InterPro" id="IPR004170">
    <property type="entry name" value="WWE_dom"/>
</dbReference>
<dbReference type="EMBL" id="CAJNOU010001112">
    <property type="protein sequence ID" value="CAF1153538.1"/>
    <property type="molecule type" value="Genomic_DNA"/>
</dbReference>
<evidence type="ECO:0000259" key="7">
    <source>
        <dbReference type="PROSITE" id="PS50918"/>
    </source>
</evidence>
<dbReference type="GO" id="GO:0016779">
    <property type="term" value="F:nucleotidyltransferase activity"/>
    <property type="evidence" value="ECO:0007669"/>
    <property type="project" value="UniProtKB-KW"/>
</dbReference>
<evidence type="ECO:0000256" key="2">
    <source>
        <dbReference type="ARBA" id="ARBA00022676"/>
    </source>
</evidence>
<organism evidence="8 9">
    <name type="scientific">Rotaria sordida</name>
    <dbReference type="NCBI Taxonomy" id="392033"/>
    <lineage>
        <taxon>Eukaryota</taxon>
        <taxon>Metazoa</taxon>
        <taxon>Spiralia</taxon>
        <taxon>Gnathifera</taxon>
        <taxon>Rotifera</taxon>
        <taxon>Eurotatoria</taxon>
        <taxon>Bdelloidea</taxon>
        <taxon>Philodinida</taxon>
        <taxon>Philodinidae</taxon>
        <taxon>Rotaria</taxon>
    </lineage>
</organism>
<evidence type="ECO:0000313" key="8">
    <source>
        <dbReference type="EMBL" id="CAF1153538.1"/>
    </source>
</evidence>
<comment type="similarity">
    <text evidence="1 6">Belongs to the Arg-specific ADP-ribosyltransferase family.</text>
</comment>
<dbReference type="Proteomes" id="UP000663889">
    <property type="component" value="Unassembled WGS sequence"/>
</dbReference>
<keyword evidence="2 6" id="KW-0328">Glycosyltransferase</keyword>
<dbReference type="SUPFAM" id="SSF117839">
    <property type="entry name" value="WWE domain"/>
    <property type="match status" value="1"/>
</dbReference>
<dbReference type="InterPro" id="IPR000768">
    <property type="entry name" value="ART"/>
</dbReference>
<keyword evidence="3 6" id="KW-0808">Transferase</keyword>
<dbReference type="AlphaFoldDB" id="A0A814SVR7"/>
<dbReference type="SUPFAM" id="SSF56399">
    <property type="entry name" value="ADP-ribosylation"/>
    <property type="match status" value="1"/>
</dbReference>
<dbReference type="PROSITE" id="PS51996">
    <property type="entry name" value="TR_MART"/>
    <property type="match status" value="1"/>
</dbReference>
<evidence type="ECO:0000256" key="1">
    <source>
        <dbReference type="ARBA" id="ARBA00009558"/>
    </source>
</evidence>
<evidence type="ECO:0000256" key="5">
    <source>
        <dbReference type="ARBA" id="ARBA00047597"/>
    </source>
</evidence>